<protein>
    <submittedName>
        <fullName evidence="2">Uncharacterized protein</fullName>
    </submittedName>
</protein>
<evidence type="ECO:0000313" key="3">
    <source>
        <dbReference type="Proteomes" id="UP001218218"/>
    </source>
</evidence>
<evidence type="ECO:0000313" key="2">
    <source>
        <dbReference type="EMBL" id="KAJ7326438.1"/>
    </source>
</evidence>
<reference evidence="2" key="1">
    <citation type="submission" date="2023-03" db="EMBL/GenBank/DDBJ databases">
        <title>Massive genome expansion in bonnet fungi (Mycena s.s.) driven by repeated elements and novel gene families across ecological guilds.</title>
        <authorList>
            <consortium name="Lawrence Berkeley National Laboratory"/>
            <person name="Harder C.B."/>
            <person name="Miyauchi S."/>
            <person name="Viragh M."/>
            <person name="Kuo A."/>
            <person name="Thoen E."/>
            <person name="Andreopoulos B."/>
            <person name="Lu D."/>
            <person name="Skrede I."/>
            <person name="Drula E."/>
            <person name="Henrissat B."/>
            <person name="Morin E."/>
            <person name="Kohler A."/>
            <person name="Barry K."/>
            <person name="LaButti K."/>
            <person name="Morin E."/>
            <person name="Salamov A."/>
            <person name="Lipzen A."/>
            <person name="Mereny Z."/>
            <person name="Hegedus B."/>
            <person name="Baldrian P."/>
            <person name="Stursova M."/>
            <person name="Weitz H."/>
            <person name="Taylor A."/>
            <person name="Grigoriev I.V."/>
            <person name="Nagy L.G."/>
            <person name="Martin F."/>
            <person name="Kauserud H."/>
        </authorList>
    </citation>
    <scope>NUCLEOTIDE SEQUENCE</scope>
    <source>
        <strain evidence="2">CBHHK002</strain>
    </source>
</reference>
<gene>
    <name evidence="2" type="ORF">DFH08DRAFT_885917</name>
</gene>
<dbReference type="AlphaFoldDB" id="A0AAD6ZKN8"/>
<feature type="region of interest" description="Disordered" evidence="1">
    <location>
        <begin position="151"/>
        <end position="182"/>
    </location>
</feature>
<keyword evidence="3" id="KW-1185">Reference proteome</keyword>
<sequence>MYPATTLVWQRRGRGCRGRRRGGGQKNGISVCCGELLGQSAVDNTGKELLRAMLECFLLLLGVFDRAGVSLGKGRGVRSSRCNGVRCVEQYGESHHAWGEVRRMEVGGVRSRLNQINEYYRAVLSCSEQGWGDRERSGHASVNLGWETPGDASACSRLGRRDTHAQETPSTGDPDLTRAAGG</sequence>
<dbReference type="Proteomes" id="UP001218218">
    <property type="component" value="Unassembled WGS sequence"/>
</dbReference>
<dbReference type="EMBL" id="JARIHO010000042">
    <property type="protein sequence ID" value="KAJ7326438.1"/>
    <property type="molecule type" value="Genomic_DNA"/>
</dbReference>
<evidence type="ECO:0000256" key="1">
    <source>
        <dbReference type="SAM" id="MobiDB-lite"/>
    </source>
</evidence>
<organism evidence="2 3">
    <name type="scientific">Mycena albidolilacea</name>
    <dbReference type="NCBI Taxonomy" id="1033008"/>
    <lineage>
        <taxon>Eukaryota</taxon>
        <taxon>Fungi</taxon>
        <taxon>Dikarya</taxon>
        <taxon>Basidiomycota</taxon>
        <taxon>Agaricomycotina</taxon>
        <taxon>Agaricomycetes</taxon>
        <taxon>Agaricomycetidae</taxon>
        <taxon>Agaricales</taxon>
        <taxon>Marasmiineae</taxon>
        <taxon>Mycenaceae</taxon>
        <taxon>Mycena</taxon>
    </lineage>
</organism>
<proteinExistence type="predicted"/>
<name>A0AAD6ZKN8_9AGAR</name>
<accession>A0AAD6ZKN8</accession>
<comment type="caution">
    <text evidence="2">The sequence shown here is derived from an EMBL/GenBank/DDBJ whole genome shotgun (WGS) entry which is preliminary data.</text>
</comment>